<dbReference type="AlphaFoldDB" id="A0A5E4TJF2"/>
<name>A0A5E4TJF2_9BURK</name>
<accession>A0A5E4TJF2</accession>
<sequence length="94" mass="10372">MRGEGEFGAAPTCCGAMKYNSAYIPLPTLSKPEERSGHAHQLPHPSVLLLDDWTRFVIDVFARQSSISLTADRLLPTRAHLSREPSASPAHTRF</sequence>
<proteinExistence type="predicted"/>
<protein>
    <submittedName>
        <fullName evidence="1">Uncharacterized protein</fullName>
    </submittedName>
</protein>
<organism evidence="1 2">
    <name type="scientific">Pandoraea fibrosis</name>
    <dbReference type="NCBI Taxonomy" id="1891094"/>
    <lineage>
        <taxon>Bacteria</taxon>
        <taxon>Pseudomonadati</taxon>
        <taxon>Pseudomonadota</taxon>
        <taxon>Betaproteobacteria</taxon>
        <taxon>Burkholderiales</taxon>
        <taxon>Burkholderiaceae</taxon>
        <taxon>Pandoraea</taxon>
    </lineage>
</organism>
<reference evidence="1 2" key="1">
    <citation type="submission" date="2019-08" db="EMBL/GenBank/DDBJ databases">
        <authorList>
            <person name="Peeters C."/>
        </authorList>
    </citation>
    <scope>NUCLEOTIDE SEQUENCE [LARGE SCALE GENOMIC DNA]</scope>
    <source>
        <strain evidence="1 2">LMG 31113</strain>
    </source>
</reference>
<dbReference type="Proteomes" id="UP000382577">
    <property type="component" value="Unassembled WGS sequence"/>
</dbReference>
<evidence type="ECO:0000313" key="2">
    <source>
        <dbReference type="Proteomes" id="UP000382577"/>
    </source>
</evidence>
<evidence type="ECO:0000313" key="1">
    <source>
        <dbReference type="EMBL" id="VVD86674.1"/>
    </source>
</evidence>
<dbReference type="EMBL" id="CABPRW010000003">
    <property type="protein sequence ID" value="VVD86674.1"/>
    <property type="molecule type" value="Genomic_DNA"/>
</dbReference>
<gene>
    <name evidence="1" type="ORF">PFI31113_01378</name>
</gene>